<evidence type="ECO:0000259" key="5">
    <source>
        <dbReference type="PROSITE" id="PS51898"/>
    </source>
</evidence>
<sequence length="482" mass="55221">MTRYPKSGKGKKWTALELKAVPLAWRGDMLSDGDGLTGEVRVVGDQTISIHFKFAFKWNGKVAWHYCGTWPALSMEQIRRQRDEARDLVRSGVNPNDQKKAERIENQAAVEATLAQAAAEASQNKPFKDMFDAWLADGVARKDGNAELRRSFEKDVLPVLGDKPVRSITEHDLRKVLRTMVARGVNRMSVRVHQDLVQLFAWAEKRQPWRGLLIEGNPADLIEIRKIVSKDFDMVNERDRVLTARELQELQSIFERMEADYEETPAGHKYEVPRPLKRETQLAIWICLGTLCRIGELLMTRWEDVDLMERYWTIPVENVKGPMGKKQGHRVYLSDFSLRQFQALKALTGTSPYCFPARNHKQDTHVDVKTVSKQVGDRQIQFKTRKDLSRRANDNALVLKSGSHREWTPHDMRRTGATMMQALGVLPDIIDRCQNHVMAGSRVRRHYLHHEFADEKKAAWEKLGQRIDDILGQSAPSPAVSA</sequence>
<dbReference type="SUPFAM" id="SSF56349">
    <property type="entry name" value="DNA breaking-rejoining enzymes"/>
    <property type="match status" value="1"/>
</dbReference>
<dbReference type="Gene3D" id="1.10.443.10">
    <property type="entry name" value="Intergrase catalytic core"/>
    <property type="match status" value="1"/>
</dbReference>
<organism evidence="6 7">
    <name type="scientific">Hydrogenophaga laconesensis</name>
    <dbReference type="NCBI Taxonomy" id="1805971"/>
    <lineage>
        <taxon>Bacteria</taxon>
        <taxon>Pseudomonadati</taxon>
        <taxon>Pseudomonadota</taxon>
        <taxon>Betaproteobacteria</taxon>
        <taxon>Burkholderiales</taxon>
        <taxon>Comamonadaceae</taxon>
        <taxon>Hydrogenophaga</taxon>
    </lineage>
</organism>
<protein>
    <submittedName>
        <fullName evidence="6">Integrase</fullName>
    </submittedName>
</protein>
<dbReference type="PROSITE" id="PS51898">
    <property type="entry name" value="TYR_RECOMBINASE"/>
    <property type="match status" value="1"/>
</dbReference>
<dbReference type="InterPro" id="IPR025166">
    <property type="entry name" value="Integrase_DNA_bind_dom"/>
</dbReference>
<dbReference type="PANTHER" id="PTHR30629">
    <property type="entry name" value="PROPHAGE INTEGRASE"/>
    <property type="match status" value="1"/>
</dbReference>
<reference evidence="6 7" key="1">
    <citation type="submission" date="2023-07" db="EMBL/GenBank/DDBJ databases">
        <title>Sorghum-associated microbial communities from plants grown in Nebraska, USA.</title>
        <authorList>
            <person name="Schachtman D."/>
        </authorList>
    </citation>
    <scope>NUCLEOTIDE SEQUENCE [LARGE SCALE GENOMIC DNA]</scope>
    <source>
        <strain evidence="6 7">BE240</strain>
    </source>
</reference>
<dbReference type="Pfam" id="PF22022">
    <property type="entry name" value="Phage_int_M"/>
    <property type="match status" value="1"/>
</dbReference>
<dbReference type="RefSeq" id="WP_204734945.1">
    <property type="nucleotide sequence ID" value="NZ_JAVDWE010000012.1"/>
</dbReference>
<dbReference type="Pfam" id="PF00589">
    <property type="entry name" value="Phage_integrase"/>
    <property type="match status" value="1"/>
</dbReference>
<dbReference type="InterPro" id="IPR010998">
    <property type="entry name" value="Integrase_recombinase_N"/>
</dbReference>
<dbReference type="Gene3D" id="3.30.160.390">
    <property type="entry name" value="Integrase, DNA-binding domain"/>
    <property type="match status" value="1"/>
</dbReference>
<dbReference type="Proteomes" id="UP001265550">
    <property type="component" value="Unassembled WGS sequence"/>
</dbReference>
<dbReference type="PANTHER" id="PTHR30629:SF2">
    <property type="entry name" value="PROPHAGE INTEGRASE INTS-RELATED"/>
    <property type="match status" value="1"/>
</dbReference>
<keyword evidence="4" id="KW-0233">DNA recombination</keyword>
<evidence type="ECO:0000313" key="6">
    <source>
        <dbReference type="EMBL" id="MDR7096168.1"/>
    </source>
</evidence>
<evidence type="ECO:0000256" key="2">
    <source>
        <dbReference type="ARBA" id="ARBA00022908"/>
    </source>
</evidence>
<keyword evidence="3" id="KW-0238">DNA-binding</keyword>
<dbReference type="InterPro" id="IPR011010">
    <property type="entry name" value="DNA_brk_join_enz"/>
</dbReference>
<evidence type="ECO:0000256" key="1">
    <source>
        <dbReference type="ARBA" id="ARBA00008857"/>
    </source>
</evidence>
<evidence type="ECO:0000313" key="7">
    <source>
        <dbReference type="Proteomes" id="UP001265550"/>
    </source>
</evidence>
<name>A0ABU1VFB6_9BURK</name>
<dbReference type="InterPro" id="IPR013762">
    <property type="entry name" value="Integrase-like_cat_sf"/>
</dbReference>
<accession>A0ABU1VFB6</accession>
<dbReference type="EMBL" id="JAVDWE010000012">
    <property type="protein sequence ID" value="MDR7096168.1"/>
    <property type="molecule type" value="Genomic_DNA"/>
</dbReference>
<dbReference type="InterPro" id="IPR002104">
    <property type="entry name" value="Integrase_catalytic"/>
</dbReference>
<keyword evidence="7" id="KW-1185">Reference proteome</keyword>
<evidence type="ECO:0000256" key="4">
    <source>
        <dbReference type="ARBA" id="ARBA00023172"/>
    </source>
</evidence>
<keyword evidence="2" id="KW-0229">DNA integration</keyword>
<dbReference type="InterPro" id="IPR050808">
    <property type="entry name" value="Phage_Integrase"/>
</dbReference>
<dbReference type="CDD" id="cd00801">
    <property type="entry name" value="INT_P4_C"/>
    <property type="match status" value="1"/>
</dbReference>
<comment type="similarity">
    <text evidence="1">Belongs to the 'phage' integrase family.</text>
</comment>
<feature type="domain" description="Tyr recombinase" evidence="5">
    <location>
        <begin position="237"/>
        <end position="461"/>
    </location>
</feature>
<dbReference type="InterPro" id="IPR053876">
    <property type="entry name" value="Phage_int_M"/>
</dbReference>
<evidence type="ECO:0000256" key="3">
    <source>
        <dbReference type="ARBA" id="ARBA00023125"/>
    </source>
</evidence>
<proteinExistence type="inferred from homology"/>
<dbReference type="Pfam" id="PF13356">
    <property type="entry name" value="Arm-DNA-bind_3"/>
    <property type="match status" value="1"/>
</dbReference>
<dbReference type="Gene3D" id="1.10.150.130">
    <property type="match status" value="1"/>
</dbReference>
<gene>
    <name evidence="6" type="ORF">J2X09_003923</name>
</gene>
<dbReference type="InterPro" id="IPR038488">
    <property type="entry name" value="Integrase_DNA-bd_sf"/>
</dbReference>
<comment type="caution">
    <text evidence="6">The sequence shown here is derived from an EMBL/GenBank/DDBJ whole genome shotgun (WGS) entry which is preliminary data.</text>
</comment>